<comment type="caution">
    <text evidence="2">The sequence shown here is derived from an EMBL/GenBank/DDBJ whole genome shotgun (WGS) entry which is preliminary data.</text>
</comment>
<proteinExistence type="predicted"/>
<organism evidence="2 3">
    <name type="scientific">Photobacterium marinum</name>
    <dbReference type="NCBI Taxonomy" id="1056511"/>
    <lineage>
        <taxon>Bacteria</taxon>
        <taxon>Pseudomonadati</taxon>
        <taxon>Pseudomonadota</taxon>
        <taxon>Gammaproteobacteria</taxon>
        <taxon>Vibrionales</taxon>
        <taxon>Vibrionaceae</taxon>
        <taxon>Photobacterium</taxon>
    </lineage>
</organism>
<evidence type="ECO:0000313" key="3">
    <source>
        <dbReference type="Proteomes" id="UP000011134"/>
    </source>
</evidence>
<evidence type="ECO:0000313" key="2">
    <source>
        <dbReference type="EMBL" id="ELR67752.1"/>
    </source>
</evidence>
<feature type="region of interest" description="Disordered" evidence="1">
    <location>
        <begin position="1"/>
        <end position="33"/>
    </location>
</feature>
<name>L8JK15_9GAMM</name>
<dbReference type="OrthoDB" id="5828697at2"/>
<keyword evidence="3" id="KW-1185">Reference proteome</keyword>
<reference evidence="2 3" key="1">
    <citation type="submission" date="2012-12" db="EMBL/GenBank/DDBJ databases">
        <title>Genome Assembly of Photobacterium sp. AK15.</title>
        <authorList>
            <person name="Khatri I."/>
            <person name="Vaidya B."/>
            <person name="Srinivas T.N.R."/>
            <person name="Subramanian S."/>
            <person name="Pinnaka A."/>
        </authorList>
    </citation>
    <scope>NUCLEOTIDE SEQUENCE [LARGE SCALE GENOMIC DNA]</scope>
    <source>
        <strain evidence="2 3">AK15</strain>
    </source>
</reference>
<gene>
    <name evidence="2" type="ORF">C942_00059</name>
</gene>
<sequence>MAKEKPGIRAEQMKERKAQDMNPSGRSQKRKGMSMHQGIAPWCDCCVCEAEPYWAELADEMGISLSDYEDDQ</sequence>
<dbReference type="EMBL" id="AMZO01000001">
    <property type="protein sequence ID" value="ELR67752.1"/>
    <property type="molecule type" value="Genomic_DNA"/>
</dbReference>
<dbReference type="Proteomes" id="UP000011134">
    <property type="component" value="Unassembled WGS sequence"/>
</dbReference>
<dbReference type="AlphaFoldDB" id="L8JK15"/>
<protein>
    <submittedName>
        <fullName evidence="2">Uncharacterized protein</fullName>
    </submittedName>
</protein>
<evidence type="ECO:0000256" key="1">
    <source>
        <dbReference type="SAM" id="MobiDB-lite"/>
    </source>
</evidence>
<feature type="compositionally biased region" description="Basic and acidic residues" evidence="1">
    <location>
        <begin position="1"/>
        <end position="19"/>
    </location>
</feature>
<dbReference type="RefSeq" id="WP_007461160.1">
    <property type="nucleotide sequence ID" value="NZ_AMZO01000001.1"/>
</dbReference>
<accession>L8JK15</accession>
<dbReference type="PATRIC" id="fig|1056511.3.peg.60"/>